<feature type="region of interest" description="Disordered" evidence="1">
    <location>
        <begin position="115"/>
        <end position="295"/>
    </location>
</feature>
<evidence type="ECO:0000313" key="5">
    <source>
        <dbReference type="Proteomes" id="UP000030744"/>
    </source>
</evidence>
<reference evidence="4" key="2">
    <citation type="submission" date="2013-10" db="EMBL/GenBank/DDBJ databases">
        <authorList>
            <person name="Aslett M."/>
        </authorList>
    </citation>
    <scope>NUCLEOTIDE SEQUENCE [LARGE SCALE GENOMIC DNA]</scope>
    <source>
        <strain evidence="4">Houghton</strain>
    </source>
</reference>
<dbReference type="EMBL" id="HG682968">
    <property type="protein sequence ID" value="CDJ31020.1"/>
    <property type="molecule type" value="Genomic_DNA"/>
</dbReference>
<dbReference type="Proteomes" id="UP000030744">
    <property type="component" value="Unassembled WGS sequence"/>
</dbReference>
<dbReference type="VEuPathDB" id="ToxoDB:EMH_0063320"/>
<dbReference type="GeneID" id="25380921"/>
<gene>
    <name evidence="4" type="ORF">EMH_0063320</name>
</gene>
<proteinExistence type="predicted"/>
<feature type="transmembrane region" description="Helical" evidence="2">
    <location>
        <begin position="92"/>
        <end position="109"/>
    </location>
</feature>
<evidence type="ECO:0000256" key="2">
    <source>
        <dbReference type="SAM" id="Phobius"/>
    </source>
</evidence>
<dbReference type="AlphaFoldDB" id="U6JZW0"/>
<name>U6JZW0_9EIME</name>
<reference evidence="4" key="1">
    <citation type="submission" date="2013-10" db="EMBL/GenBank/DDBJ databases">
        <title>Genomic analysis of the causative agents of coccidiosis in chickens.</title>
        <authorList>
            <person name="Reid A.J."/>
            <person name="Blake D."/>
            <person name="Billington K."/>
            <person name="Browne H."/>
            <person name="Dunn M."/>
            <person name="Hung S."/>
            <person name="Kawahara F."/>
            <person name="Miranda-Saavedra D."/>
            <person name="Mourier T."/>
            <person name="Nagra H."/>
            <person name="Otto T.D."/>
            <person name="Rawlings N."/>
            <person name="Sanchez A."/>
            <person name="Sanders M."/>
            <person name="Subramaniam C."/>
            <person name="Tay Y."/>
            <person name="Dear P."/>
            <person name="Doerig C."/>
            <person name="Gruber A."/>
            <person name="Parkinson J."/>
            <person name="Shirley M."/>
            <person name="Wan K.L."/>
            <person name="Berriman M."/>
            <person name="Tomley F."/>
            <person name="Pain A."/>
        </authorList>
    </citation>
    <scope>NUCLEOTIDE SEQUENCE [LARGE SCALE GENOMIC DNA]</scope>
    <source>
        <strain evidence="4">Houghton</strain>
    </source>
</reference>
<feature type="compositionally biased region" description="Acidic residues" evidence="1">
    <location>
        <begin position="130"/>
        <end position="154"/>
    </location>
</feature>
<accession>U6JZW0</accession>
<keyword evidence="2" id="KW-0472">Membrane</keyword>
<dbReference type="RefSeq" id="XP_013353585.1">
    <property type="nucleotide sequence ID" value="XM_013498131.1"/>
</dbReference>
<feature type="compositionally biased region" description="Basic and acidic residues" evidence="1">
    <location>
        <begin position="115"/>
        <end position="129"/>
    </location>
</feature>
<evidence type="ECO:0000256" key="1">
    <source>
        <dbReference type="SAM" id="MobiDB-lite"/>
    </source>
</evidence>
<feature type="chain" id="PRO_5004672043" evidence="3">
    <location>
        <begin position="32"/>
        <end position="889"/>
    </location>
</feature>
<keyword evidence="2" id="KW-1133">Transmembrane helix</keyword>
<feature type="compositionally biased region" description="Pro residues" evidence="1">
    <location>
        <begin position="262"/>
        <end position="289"/>
    </location>
</feature>
<keyword evidence="3" id="KW-0732">Signal</keyword>
<sequence length="889" mass="99501">MKIKKHSFKWPDLRRCFRCLWLFVALWTVEQQNVYSSRASGKRAAEEDSELETTRGVPDDTMARLHAELAAQQEVTDPQLASLHLTENRCHVIAFTVLFLILIRAVVLLRERERKKKAEEEVKPPREELQPEGEEGKEEAGEEEEEMPVLEDETSPGAAVLSPEEPAGETALPQTPMPQIPVPMPRRKPKADVPEEKQPEERGGDGVPDEGFVPRPTTRTRKTGKEFVRKAGLPPAAPPQVQPGIEEEEEAAAEEHAQQATQPPPVEPTTPQPTLPQLPEQPDPGPAPGVPEVEYMEPSVPPAVVTLPPHEYQGRTPVAYIHEDKELQELRARRNVISNLVNVATMLVNELPGIEARSILDVLNENVDTAEEAERQYNVAKGCMDPNLPLIRSETVSKMEASIGGARDALVELGGKCFYLQVHAYCSEKIIFSDAERLQIALADMMASAGFEMSLLTLARVGNASITLKHENEDQLRILQSLEFVDECGADDFVKVYAAVAAMNYRTKTLERLSALDSALMAYILQAHKDWLMGKLQLIRIPLEMDANLIQEVHVLLSKVRLAPAGQTPSGITNEDMEAVKGLFQQQYQDVQGMDGAKDVEAVKAAYQRANQVNQRLKYILQMQKEKFHSALKRQSLSKEEANAAAEAIAQIAESVVGDTEEFWRSAHERYVQIGGKPEDVLNFAGGKALLQKLSTKIRPSTGEQLEGAVTAENVAADAVKRLFLEQWRKVEALARDHWLRAQETVEAARKVKKYKLDSERFGSSGLDKRTKLRTTAVAKKAETGLPLLRFQCLHELSEEIETYERTLSYALMYPFDPSSGAWNEIRELKSRFDSDKAMLKDSKTIAEIPELVERMLQTSLRAWTLTENERLARLAQQIEKARIDLLNS</sequence>
<organism evidence="4 5">
    <name type="scientific">Eimeria mitis</name>
    <dbReference type="NCBI Taxonomy" id="44415"/>
    <lineage>
        <taxon>Eukaryota</taxon>
        <taxon>Sar</taxon>
        <taxon>Alveolata</taxon>
        <taxon>Apicomplexa</taxon>
        <taxon>Conoidasida</taxon>
        <taxon>Coccidia</taxon>
        <taxon>Eucoccidiorida</taxon>
        <taxon>Eimeriorina</taxon>
        <taxon>Eimeriidae</taxon>
        <taxon>Eimeria</taxon>
    </lineage>
</organism>
<evidence type="ECO:0000256" key="3">
    <source>
        <dbReference type="SAM" id="SignalP"/>
    </source>
</evidence>
<protein>
    <submittedName>
        <fullName evidence="4">Uncharacterized protein</fullName>
    </submittedName>
</protein>
<feature type="compositionally biased region" description="Basic and acidic residues" evidence="1">
    <location>
        <begin position="190"/>
        <end position="204"/>
    </location>
</feature>
<keyword evidence="2" id="KW-0812">Transmembrane</keyword>
<feature type="signal peptide" evidence="3">
    <location>
        <begin position="1"/>
        <end position="31"/>
    </location>
</feature>
<evidence type="ECO:0000313" key="4">
    <source>
        <dbReference type="EMBL" id="CDJ31020.1"/>
    </source>
</evidence>
<feature type="compositionally biased region" description="Pro residues" evidence="1">
    <location>
        <begin position="175"/>
        <end position="184"/>
    </location>
</feature>
<keyword evidence="5" id="KW-1185">Reference proteome</keyword>